<evidence type="ECO:0008006" key="4">
    <source>
        <dbReference type="Google" id="ProtNLM"/>
    </source>
</evidence>
<dbReference type="Proteomes" id="UP000326396">
    <property type="component" value="Linkage Group LG4"/>
</dbReference>
<organism evidence="2 3">
    <name type="scientific">Mikania micrantha</name>
    <name type="common">bitter vine</name>
    <dbReference type="NCBI Taxonomy" id="192012"/>
    <lineage>
        <taxon>Eukaryota</taxon>
        <taxon>Viridiplantae</taxon>
        <taxon>Streptophyta</taxon>
        <taxon>Embryophyta</taxon>
        <taxon>Tracheophyta</taxon>
        <taxon>Spermatophyta</taxon>
        <taxon>Magnoliopsida</taxon>
        <taxon>eudicotyledons</taxon>
        <taxon>Gunneridae</taxon>
        <taxon>Pentapetalae</taxon>
        <taxon>asterids</taxon>
        <taxon>campanulids</taxon>
        <taxon>Asterales</taxon>
        <taxon>Asteraceae</taxon>
        <taxon>Asteroideae</taxon>
        <taxon>Heliantheae alliance</taxon>
        <taxon>Eupatorieae</taxon>
        <taxon>Mikania</taxon>
    </lineage>
</organism>
<feature type="compositionally biased region" description="Basic and acidic residues" evidence="1">
    <location>
        <begin position="123"/>
        <end position="135"/>
    </location>
</feature>
<sequence length="135" mass="14897">MQAPKVSHQHAVKQILRYVKGTINLGIHYKRMGDDTLLGYSDNSYSVDQDDGKGTTGVIFYYNGGPITWLSKKQPTVALSSCEAEFMAATSAACQAVWLKGLVAVTTSAKPYGKSIRNQMTDNSRRKPSDNRMFN</sequence>
<accession>A0A5N6MU17</accession>
<protein>
    <recommendedName>
        <fullName evidence="4">Reverse transcriptase Ty1/copia-type domain-containing protein</fullName>
    </recommendedName>
</protein>
<dbReference type="EMBL" id="SZYD01000014">
    <property type="protein sequence ID" value="KAD4177939.1"/>
    <property type="molecule type" value="Genomic_DNA"/>
</dbReference>
<dbReference type="CDD" id="cd09272">
    <property type="entry name" value="RNase_HI_RT_Ty1"/>
    <property type="match status" value="1"/>
</dbReference>
<dbReference type="AlphaFoldDB" id="A0A5N6MU17"/>
<keyword evidence="3" id="KW-1185">Reference proteome</keyword>
<dbReference type="OrthoDB" id="1721964at2759"/>
<dbReference type="PANTHER" id="PTHR11439:SF515">
    <property type="entry name" value="GAG-POL POLYPROTEIN"/>
    <property type="match status" value="1"/>
</dbReference>
<evidence type="ECO:0000313" key="3">
    <source>
        <dbReference type="Proteomes" id="UP000326396"/>
    </source>
</evidence>
<name>A0A5N6MU17_9ASTR</name>
<evidence type="ECO:0000256" key="1">
    <source>
        <dbReference type="SAM" id="MobiDB-lite"/>
    </source>
</evidence>
<proteinExistence type="predicted"/>
<reference evidence="2 3" key="1">
    <citation type="submission" date="2019-05" db="EMBL/GenBank/DDBJ databases">
        <title>Mikania micrantha, genome provides insights into the molecular mechanism of rapid growth.</title>
        <authorList>
            <person name="Liu B."/>
        </authorList>
    </citation>
    <scope>NUCLEOTIDE SEQUENCE [LARGE SCALE GENOMIC DNA]</scope>
    <source>
        <strain evidence="2">NLD-2019</strain>
        <tissue evidence="2">Leaf</tissue>
    </source>
</reference>
<comment type="caution">
    <text evidence="2">The sequence shown here is derived from an EMBL/GenBank/DDBJ whole genome shotgun (WGS) entry which is preliminary data.</text>
</comment>
<evidence type="ECO:0000313" key="2">
    <source>
        <dbReference type="EMBL" id="KAD4177939.1"/>
    </source>
</evidence>
<dbReference type="PANTHER" id="PTHR11439">
    <property type="entry name" value="GAG-POL-RELATED RETROTRANSPOSON"/>
    <property type="match status" value="1"/>
</dbReference>
<feature type="region of interest" description="Disordered" evidence="1">
    <location>
        <begin position="114"/>
        <end position="135"/>
    </location>
</feature>
<gene>
    <name evidence="2" type="ORF">E3N88_26530</name>
</gene>